<evidence type="ECO:0000256" key="8">
    <source>
        <dbReference type="ARBA" id="ARBA00022801"/>
    </source>
</evidence>
<dbReference type="Pfam" id="PF22679">
    <property type="entry name" value="T1R_D3-like"/>
    <property type="match status" value="1"/>
</dbReference>
<evidence type="ECO:0000256" key="1">
    <source>
        <dbReference type="ARBA" id="ARBA00000851"/>
    </source>
</evidence>
<dbReference type="OrthoDB" id="9758243at2"/>
<dbReference type="PANTHER" id="PTHR30195:SF15">
    <property type="entry name" value="TYPE I RESTRICTION ENZYME HINDI ENDONUCLEASE SUBUNIT"/>
    <property type="match status" value="1"/>
</dbReference>
<comment type="similarity">
    <text evidence="2 11">Belongs to the HsdR family.</text>
</comment>
<comment type="function">
    <text evidence="11">Subunit R is required for both nuclease and ATPase activities, but not for modification.</text>
</comment>
<dbReference type="InterPro" id="IPR027417">
    <property type="entry name" value="P-loop_NTPase"/>
</dbReference>
<evidence type="ECO:0000313" key="13">
    <source>
        <dbReference type="EMBL" id="SHK56103.1"/>
    </source>
</evidence>
<dbReference type="Gene3D" id="3.90.1570.50">
    <property type="match status" value="1"/>
</dbReference>
<dbReference type="CDD" id="cd22332">
    <property type="entry name" value="HsdR_N"/>
    <property type="match status" value="1"/>
</dbReference>
<evidence type="ECO:0000256" key="4">
    <source>
        <dbReference type="ARBA" id="ARBA00022722"/>
    </source>
</evidence>
<evidence type="ECO:0000256" key="11">
    <source>
        <dbReference type="RuleBase" id="RU364115"/>
    </source>
</evidence>
<dbReference type="Gene3D" id="3.40.50.300">
    <property type="entry name" value="P-loop containing nucleotide triphosphate hydrolases"/>
    <property type="match status" value="2"/>
</dbReference>
<dbReference type="InterPro" id="IPR051268">
    <property type="entry name" value="Type-I_R_enzyme_R_subunit"/>
</dbReference>
<dbReference type="PROSITE" id="PS51192">
    <property type="entry name" value="HELICASE_ATP_BIND_1"/>
    <property type="match status" value="1"/>
</dbReference>
<evidence type="ECO:0000259" key="12">
    <source>
        <dbReference type="PROSITE" id="PS51192"/>
    </source>
</evidence>
<dbReference type="InterPro" id="IPR014001">
    <property type="entry name" value="Helicase_ATP-bd"/>
</dbReference>
<name>A0A1M6TGQ1_9FIRM</name>
<evidence type="ECO:0000256" key="7">
    <source>
        <dbReference type="ARBA" id="ARBA00022759"/>
    </source>
</evidence>
<dbReference type="NCBIfam" id="TIGR00348">
    <property type="entry name" value="hsdR"/>
    <property type="match status" value="1"/>
</dbReference>
<keyword evidence="8 11" id="KW-0378">Hydrolase</keyword>
<evidence type="ECO:0000256" key="3">
    <source>
        <dbReference type="ARBA" id="ARBA00011296"/>
    </source>
</evidence>
<dbReference type="InterPro" id="IPR040980">
    <property type="entry name" value="SWI2_SNF2"/>
</dbReference>
<keyword evidence="5 11" id="KW-0547">Nucleotide-binding</keyword>
<dbReference type="SUPFAM" id="SSF52540">
    <property type="entry name" value="P-loop containing nucleoside triphosphate hydrolases"/>
    <property type="match status" value="2"/>
</dbReference>
<reference evidence="13 14" key="1">
    <citation type="submission" date="2016-11" db="EMBL/GenBank/DDBJ databases">
        <authorList>
            <person name="Jaros S."/>
            <person name="Januszkiewicz K."/>
            <person name="Wedrychowicz H."/>
        </authorList>
    </citation>
    <scope>NUCLEOTIDE SEQUENCE [LARGE SCALE GENOMIC DNA]</scope>
    <source>
        <strain evidence="13 14">DSM 14214</strain>
    </source>
</reference>
<dbReference type="GO" id="GO:0005524">
    <property type="term" value="F:ATP binding"/>
    <property type="evidence" value="ECO:0007669"/>
    <property type="project" value="UniProtKB-KW"/>
</dbReference>
<keyword evidence="4" id="KW-0540">Nuclease</keyword>
<sequence length="1045" mass="119622">MPNHTIFNERLECQDRLIKLLINMGYDYVSRSESENKRRNLSSVLFEDELIRFLQKQTYKYNGHELLFSGESITKAVKGLDASLLQGLSMASKEIYNLITLGISLEENIAIDSDIPVKQSFDLHYIDFEHPANNIWQVTEEFSVQRPNGSYARPDVVLMVNGIPFVVIECKKSSIDVMEGVHQNVRNMMPDYIPQLFKFSQLVIAMNPQKVLYGTGGTTSDYFVEWREDEAKWQDETCRKCSPDGSILEQDKITVSLLSKARLLDLVQNFILFDNNIKKIARHQQYFAIHKSMDRINGKDGSASKGGVIWHTQGSGKSLTMVMLVKKIQAEKGYENPRFIIVTDRINLDKQIRDNFANSQMAPVRAATGKGLNSLLKNKDNIVITTLINKFETVYKNKYLEPDSDKFYVLVDEAHRSQYKSMFNYMKEVLPNATLIAFTGTPLIAKAKKNTYKTFGDPIHNYTMKRAIEDGITVPLVYEGRKVKQEEPALTINNYFESLTEGLPQELKDKLSDKFSRFKAISEARSRINLIGFDIADHFKSYCLPKGLKAMVVCSSRAAAVEMYEVLKGMSGINPRVVITFGGKREGDDDETTNESIKKIKAYHQKMVKPLFGDSDEKYDDHVCEDFKNPEGEINMLIVKDKLLTGFDAPVAGVLYLDKSIQQHSLLQAIARVNRVYKGKDFGLIVDYWGVFGKLNKAIDMYEDAESGMNGFDKSDIEGAIFGPIDEKNKLASAYANLISMFESVKDSQSSDVWQKSLADEKTRKDFYNRLKEFANLLNLALSNRDIFVEVGFDLIEKYRKEYLFYRKLKDSVMMRYDDEVDLSKYEQGIKNLIDTFVNATDIITVVKPVSIGDEKAMKKLLEKMDSNESRADAIKTRMESKLNQIRYDDPLLFEEFSSKIKKTIDLYNETRDADAYLESMKIMADDFRSGITSQEYPSQIANDSDLKAFYGVVITQLKNNEEVKVTTDTEEIIAKYSFRIKKVISDNAKRDWKHNEVVHKTMHRNLDDCLFDMFEEIGVVIDKSNIDLLDLIIDETMKVAVARY</sequence>
<evidence type="ECO:0000256" key="10">
    <source>
        <dbReference type="ARBA" id="ARBA00023125"/>
    </source>
</evidence>
<keyword evidence="9 11" id="KW-0067">ATP-binding</keyword>
<feature type="domain" description="Helicase ATP-binding" evidence="12">
    <location>
        <begin position="298"/>
        <end position="460"/>
    </location>
</feature>
<accession>A0A1M6TGQ1</accession>
<dbReference type="AlphaFoldDB" id="A0A1M6TGQ1"/>
<keyword evidence="7" id="KW-0255">Endonuclease</keyword>
<protein>
    <recommendedName>
        <fullName evidence="11">Type I restriction enzyme endonuclease subunit</fullName>
        <shortName evidence="11">R protein</shortName>
        <ecNumber evidence="11">3.1.21.3</ecNumber>
    </recommendedName>
    <alternativeName>
        <fullName evidence="11">Type-1 restriction enzyme R protein</fullName>
    </alternativeName>
</protein>
<dbReference type="Pfam" id="PF04313">
    <property type="entry name" value="HSDR_N"/>
    <property type="match status" value="1"/>
</dbReference>
<dbReference type="CDD" id="cd18800">
    <property type="entry name" value="SF2_C_EcoR124I-like"/>
    <property type="match status" value="1"/>
</dbReference>
<dbReference type="Pfam" id="PF18766">
    <property type="entry name" value="SWI2_SNF2"/>
    <property type="match status" value="1"/>
</dbReference>
<dbReference type="InterPro" id="IPR007409">
    <property type="entry name" value="Restrct_endonuc_type1_HsdR_N"/>
</dbReference>
<dbReference type="RefSeq" id="WP_072851337.1">
    <property type="nucleotide sequence ID" value="NZ_FRAH01000033.1"/>
</dbReference>
<keyword evidence="6 11" id="KW-0680">Restriction system</keyword>
<evidence type="ECO:0000256" key="5">
    <source>
        <dbReference type="ARBA" id="ARBA00022741"/>
    </source>
</evidence>
<dbReference type="GO" id="GO:0003677">
    <property type="term" value="F:DNA binding"/>
    <property type="evidence" value="ECO:0007669"/>
    <property type="project" value="UniProtKB-KW"/>
</dbReference>
<dbReference type="GO" id="GO:0009307">
    <property type="term" value="P:DNA restriction-modification system"/>
    <property type="evidence" value="ECO:0007669"/>
    <property type="project" value="UniProtKB-KW"/>
</dbReference>
<gene>
    <name evidence="13" type="ORF">SAMN02745138_01944</name>
</gene>
<evidence type="ECO:0000256" key="6">
    <source>
        <dbReference type="ARBA" id="ARBA00022747"/>
    </source>
</evidence>
<dbReference type="CDD" id="cd18030">
    <property type="entry name" value="DEXHc_RE_I_HsdR"/>
    <property type="match status" value="1"/>
</dbReference>
<evidence type="ECO:0000313" key="14">
    <source>
        <dbReference type="Proteomes" id="UP000183975"/>
    </source>
</evidence>
<dbReference type="PANTHER" id="PTHR30195">
    <property type="entry name" value="TYPE I SITE-SPECIFIC DEOXYRIBONUCLEASE PROTEIN SUBUNIT M AND R"/>
    <property type="match status" value="1"/>
</dbReference>
<dbReference type="InterPro" id="IPR004473">
    <property type="entry name" value="Restrct_endonuc_typeI_HsdR"/>
</dbReference>
<keyword evidence="10 11" id="KW-0238">DNA-binding</keyword>
<evidence type="ECO:0000256" key="9">
    <source>
        <dbReference type="ARBA" id="ARBA00022840"/>
    </source>
</evidence>
<keyword evidence="14" id="KW-1185">Reference proteome</keyword>
<proteinExistence type="inferred from homology"/>
<comment type="catalytic activity">
    <reaction evidence="1 11">
        <text>Endonucleolytic cleavage of DNA to give random double-stranded fragments with terminal 5'-phosphates, ATP is simultaneously hydrolyzed.</text>
        <dbReference type="EC" id="3.1.21.3"/>
    </reaction>
</comment>
<dbReference type="EMBL" id="FRAH01000033">
    <property type="protein sequence ID" value="SHK56103.1"/>
    <property type="molecule type" value="Genomic_DNA"/>
</dbReference>
<dbReference type="EC" id="3.1.21.3" evidence="11"/>
<comment type="subunit">
    <text evidence="3 11">The type I restriction/modification system is composed of three polypeptides R, M and S.</text>
</comment>
<dbReference type="InterPro" id="IPR055180">
    <property type="entry name" value="HsdR_RecA-like_helicase_dom_2"/>
</dbReference>
<dbReference type="GO" id="GO:0009035">
    <property type="term" value="F:type I site-specific deoxyribonuclease activity"/>
    <property type="evidence" value="ECO:0007669"/>
    <property type="project" value="UniProtKB-EC"/>
</dbReference>
<dbReference type="SMART" id="SM00487">
    <property type="entry name" value="DEXDc"/>
    <property type="match status" value="1"/>
</dbReference>
<evidence type="ECO:0000256" key="2">
    <source>
        <dbReference type="ARBA" id="ARBA00008598"/>
    </source>
</evidence>
<organism evidence="13 14">
    <name type="scientific">Anaerotignum lactatifermentans DSM 14214</name>
    <dbReference type="NCBI Taxonomy" id="1121323"/>
    <lineage>
        <taxon>Bacteria</taxon>
        <taxon>Bacillati</taxon>
        <taxon>Bacillota</taxon>
        <taxon>Clostridia</taxon>
        <taxon>Lachnospirales</taxon>
        <taxon>Anaerotignaceae</taxon>
        <taxon>Anaerotignum</taxon>
    </lineage>
</organism>
<dbReference type="Proteomes" id="UP000183975">
    <property type="component" value="Unassembled WGS sequence"/>
</dbReference>